<comment type="catalytic activity">
    <reaction evidence="11">
        <text>mycophenolic acid O-acyl-beta-D-glucuronide + H2O = mycophenolate + D-glucuronate + H(+)</text>
        <dbReference type="Rhea" id="RHEA:34179"/>
        <dbReference type="ChEBI" id="CHEBI:15377"/>
        <dbReference type="ChEBI" id="CHEBI:15378"/>
        <dbReference type="ChEBI" id="CHEBI:58720"/>
        <dbReference type="ChEBI" id="CHEBI:62932"/>
        <dbReference type="ChEBI" id="CHEBI:66982"/>
        <dbReference type="EC" id="3.1.1.93"/>
    </reaction>
    <physiologicalReaction direction="left-to-right" evidence="11">
        <dbReference type="Rhea" id="RHEA:34180"/>
    </physiologicalReaction>
</comment>
<evidence type="ECO:0000256" key="11">
    <source>
        <dbReference type="ARBA" id="ARBA00047972"/>
    </source>
</evidence>
<organism evidence="14 15">
    <name type="scientific">Natrinema hispanicum</name>
    <dbReference type="NCBI Taxonomy" id="392421"/>
    <lineage>
        <taxon>Archaea</taxon>
        <taxon>Methanobacteriati</taxon>
        <taxon>Methanobacteriota</taxon>
        <taxon>Stenosarchaea group</taxon>
        <taxon>Halobacteria</taxon>
        <taxon>Halobacteriales</taxon>
        <taxon>Natrialbaceae</taxon>
        <taxon>Natrinema</taxon>
    </lineage>
</organism>
<dbReference type="Gene3D" id="3.40.50.1820">
    <property type="entry name" value="alpha/beta hydrolase"/>
    <property type="match status" value="1"/>
</dbReference>
<evidence type="ECO:0000313" key="15">
    <source>
        <dbReference type="Proteomes" id="UP000199320"/>
    </source>
</evidence>
<dbReference type="PANTHER" id="PTHR16138:SF7">
    <property type="entry name" value="PALMITOYL-PROTEIN THIOESTERASE ABHD10, MITOCHONDRIAL"/>
    <property type="match status" value="1"/>
</dbReference>
<sequence length="245" mass="27284">MTQTHRIPITDAETGTDTEPPTVAAVHHRAESDDWLVFCHGLRSDKSGSYEQRCRRAVEAGYNAVRFDCRGCGESDGAFVASTLETRLTDLHHVVDYFDPDSFVLFGSSFGGKVAFHAAADDDRVTAVATRAPVTTAGTFDEYRAAVERDGEWTFDTGDRIDRRFFDALDRHPFDDVVSTLSVPVAIFHGGDDAVVDPADSFDAARRLESDVCLERFAGEGHRFSRAGERRLLDRLFGWLEWADR</sequence>
<dbReference type="STRING" id="392421.SAMN04488694_13116"/>
<proteinExistence type="predicted"/>
<evidence type="ECO:0000256" key="5">
    <source>
        <dbReference type="ARBA" id="ARBA00039314"/>
    </source>
</evidence>
<dbReference type="InterPro" id="IPR029058">
    <property type="entry name" value="AB_hydrolase_fold"/>
</dbReference>
<dbReference type="OrthoDB" id="7531at2157"/>
<comment type="function">
    <text evidence="9">Acts as an acyl-protein thioesterase that hydrolyzes fatty acids from acylated residues in proteins. Regulates the mitochondrial S-depalmitoylation of the nucleophilic active site residue of peroxiredoxin-5/PRDX5, a key antioxidant protein, therefore modulating mitochondrial antioxidant ability. Also catalyzes the deglucuronidation of mycophenolic acid acyl-glucuronide, an active metabolite of the immunosuppressant drug mycophenolate.</text>
</comment>
<evidence type="ECO:0000256" key="9">
    <source>
        <dbReference type="ARBA" id="ARBA00046047"/>
    </source>
</evidence>
<dbReference type="InterPro" id="IPR000073">
    <property type="entry name" value="AB_hydrolase_1"/>
</dbReference>
<dbReference type="EMBL" id="FOIC01000031">
    <property type="protein sequence ID" value="SEU04304.1"/>
    <property type="molecule type" value="Genomic_DNA"/>
</dbReference>
<dbReference type="AlphaFoldDB" id="A0A1I0J3K7"/>
<dbReference type="RefSeq" id="WP_092935212.1">
    <property type="nucleotide sequence ID" value="NZ_FOIC01000031.1"/>
</dbReference>
<evidence type="ECO:0000256" key="4">
    <source>
        <dbReference type="ARBA" id="ARBA00039132"/>
    </source>
</evidence>
<reference evidence="15" key="1">
    <citation type="submission" date="2016-10" db="EMBL/GenBank/DDBJ databases">
        <authorList>
            <person name="Varghese N."/>
            <person name="Submissions S."/>
        </authorList>
    </citation>
    <scope>NUCLEOTIDE SEQUENCE [LARGE SCALE GENOMIC DNA]</scope>
    <source>
        <strain evidence="15">CDM_6</strain>
    </source>
</reference>
<keyword evidence="3" id="KW-0809">Transit peptide</keyword>
<evidence type="ECO:0000256" key="7">
    <source>
        <dbReference type="ARBA" id="ARBA00042645"/>
    </source>
</evidence>
<evidence type="ECO:0000256" key="1">
    <source>
        <dbReference type="ARBA" id="ARBA00012423"/>
    </source>
</evidence>
<gene>
    <name evidence="14" type="ORF">SAMN04488694_13116</name>
</gene>
<evidence type="ECO:0000313" key="14">
    <source>
        <dbReference type="EMBL" id="SEU04304.1"/>
    </source>
</evidence>
<accession>A0A1I0J3K7</accession>
<dbReference type="EC" id="3.1.1.93" evidence="4"/>
<evidence type="ECO:0000256" key="6">
    <source>
        <dbReference type="ARBA" id="ARBA00041520"/>
    </source>
</evidence>
<keyword evidence="2 14" id="KW-0378">Hydrolase</keyword>
<feature type="domain" description="AB hydrolase-1" evidence="13">
    <location>
        <begin position="35"/>
        <end position="166"/>
    </location>
</feature>
<evidence type="ECO:0000256" key="8">
    <source>
        <dbReference type="ARBA" id="ARBA00042704"/>
    </source>
</evidence>
<evidence type="ECO:0000256" key="2">
    <source>
        <dbReference type="ARBA" id="ARBA00022801"/>
    </source>
</evidence>
<dbReference type="Proteomes" id="UP000199320">
    <property type="component" value="Unassembled WGS sequence"/>
</dbReference>
<name>A0A1I0J3K7_9EURY</name>
<evidence type="ECO:0000256" key="3">
    <source>
        <dbReference type="ARBA" id="ARBA00022946"/>
    </source>
</evidence>
<evidence type="ECO:0000256" key="10">
    <source>
        <dbReference type="ARBA" id="ARBA00047409"/>
    </source>
</evidence>
<dbReference type="InterPro" id="IPR052382">
    <property type="entry name" value="ABHD10_acyl-thioesterase"/>
</dbReference>
<dbReference type="Pfam" id="PF00561">
    <property type="entry name" value="Abhydrolase_1"/>
    <property type="match status" value="1"/>
</dbReference>
<protein>
    <recommendedName>
        <fullName evidence="5">Palmitoyl-protein thioesterase ABHD10, mitochondrial</fullName>
        <ecNumber evidence="4">3.1.1.93</ecNumber>
        <ecNumber evidence="1">3.1.2.22</ecNumber>
    </recommendedName>
    <alternativeName>
        <fullName evidence="7">Acyl-protein thioesterase ABHD10</fullName>
    </alternativeName>
    <alternativeName>
        <fullName evidence="8">Alpha/beta hydrolase domain-containing protein 10</fullName>
    </alternativeName>
    <alternativeName>
        <fullName evidence="6">Mycophenolic acid acyl-glucuronide esterase, mitochondrial</fullName>
    </alternativeName>
</protein>
<evidence type="ECO:0000259" key="13">
    <source>
        <dbReference type="Pfam" id="PF00561"/>
    </source>
</evidence>
<dbReference type="SUPFAM" id="SSF53474">
    <property type="entry name" value="alpha/beta-Hydrolases"/>
    <property type="match status" value="1"/>
</dbReference>
<dbReference type="PANTHER" id="PTHR16138">
    <property type="entry name" value="MYCOPHENOLIC ACID ACYL-GLUCURONIDE ESTERASE, MITOCHONDRIAL"/>
    <property type="match status" value="1"/>
</dbReference>
<dbReference type="GO" id="GO:0004553">
    <property type="term" value="F:hydrolase activity, hydrolyzing O-glycosyl compounds"/>
    <property type="evidence" value="ECO:0007669"/>
    <property type="project" value="TreeGrafter"/>
</dbReference>
<evidence type="ECO:0000256" key="12">
    <source>
        <dbReference type="SAM" id="MobiDB-lite"/>
    </source>
</evidence>
<comment type="catalytic activity">
    <reaction evidence="10">
        <text>S-hexadecanoyl-L-cysteinyl-[protein] + H2O = L-cysteinyl-[protein] + hexadecanoate + H(+)</text>
        <dbReference type="Rhea" id="RHEA:19233"/>
        <dbReference type="Rhea" id="RHEA-COMP:10131"/>
        <dbReference type="Rhea" id="RHEA-COMP:11032"/>
        <dbReference type="ChEBI" id="CHEBI:7896"/>
        <dbReference type="ChEBI" id="CHEBI:15377"/>
        <dbReference type="ChEBI" id="CHEBI:15378"/>
        <dbReference type="ChEBI" id="CHEBI:29950"/>
        <dbReference type="ChEBI" id="CHEBI:74151"/>
        <dbReference type="EC" id="3.1.2.22"/>
    </reaction>
    <physiologicalReaction direction="left-to-right" evidence="10">
        <dbReference type="Rhea" id="RHEA:19234"/>
    </physiologicalReaction>
</comment>
<keyword evidence="15" id="KW-1185">Reference proteome</keyword>
<feature type="region of interest" description="Disordered" evidence="12">
    <location>
        <begin position="1"/>
        <end position="20"/>
    </location>
</feature>
<dbReference type="EC" id="3.1.2.22" evidence="1"/>